<dbReference type="PANTHER" id="PTHR44688:SF16">
    <property type="entry name" value="DNA-BINDING TRANSCRIPTIONAL ACTIVATOR DEVR_DOSR"/>
    <property type="match status" value="1"/>
</dbReference>
<evidence type="ECO:0000259" key="4">
    <source>
        <dbReference type="PROSITE" id="PS50043"/>
    </source>
</evidence>
<evidence type="ECO:0000256" key="2">
    <source>
        <dbReference type="ARBA" id="ARBA00023125"/>
    </source>
</evidence>
<keyword evidence="6" id="KW-1185">Reference proteome</keyword>
<dbReference type="GO" id="GO:0003677">
    <property type="term" value="F:DNA binding"/>
    <property type="evidence" value="ECO:0007669"/>
    <property type="project" value="UniProtKB-KW"/>
</dbReference>
<evidence type="ECO:0000313" key="5">
    <source>
        <dbReference type="EMBL" id="PRR74024.1"/>
    </source>
</evidence>
<dbReference type="InterPro" id="IPR000792">
    <property type="entry name" value="Tscrpt_reg_LuxR_C"/>
</dbReference>
<dbReference type="RefSeq" id="WP_054936087.1">
    <property type="nucleotide sequence ID" value="NZ_PVXL01000034.1"/>
</dbReference>
<gene>
    <name evidence="5" type="ORF">MOST_11650</name>
</gene>
<dbReference type="SMART" id="SM00421">
    <property type="entry name" value="HTH_LUXR"/>
    <property type="match status" value="1"/>
</dbReference>
<evidence type="ECO:0000256" key="1">
    <source>
        <dbReference type="ARBA" id="ARBA00023015"/>
    </source>
</evidence>
<dbReference type="GO" id="GO:0006355">
    <property type="term" value="P:regulation of DNA-templated transcription"/>
    <property type="evidence" value="ECO:0007669"/>
    <property type="project" value="InterPro"/>
</dbReference>
<organism evidence="5 6">
    <name type="scientific">Neomoorella stamsii</name>
    <dbReference type="NCBI Taxonomy" id="1266720"/>
    <lineage>
        <taxon>Bacteria</taxon>
        <taxon>Bacillati</taxon>
        <taxon>Bacillota</taxon>
        <taxon>Clostridia</taxon>
        <taxon>Neomoorellales</taxon>
        <taxon>Neomoorellaceae</taxon>
        <taxon>Neomoorella</taxon>
    </lineage>
</organism>
<evidence type="ECO:0000313" key="6">
    <source>
        <dbReference type="Proteomes" id="UP000239430"/>
    </source>
</evidence>
<dbReference type="InterPro" id="IPR016032">
    <property type="entry name" value="Sig_transdc_resp-reg_C-effctor"/>
</dbReference>
<comment type="caution">
    <text evidence="5">The sequence shown here is derived from an EMBL/GenBank/DDBJ whole genome shotgun (WGS) entry which is preliminary data.</text>
</comment>
<dbReference type="PROSITE" id="PS50043">
    <property type="entry name" value="HTH_LUXR_2"/>
    <property type="match status" value="1"/>
</dbReference>
<keyword evidence="3" id="KW-0804">Transcription</keyword>
<proteinExistence type="predicted"/>
<dbReference type="AlphaFoldDB" id="A0A9X7J4T8"/>
<keyword evidence="2" id="KW-0238">DNA-binding</keyword>
<dbReference type="Proteomes" id="UP000239430">
    <property type="component" value="Unassembled WGS sequence"/>
</dbReference>
<dbReference type="PRINTS" id="PR00038">
    <property type="entry name" value="HTHLUXR"/>
</dbReference>
<keyword evidence="1" id="KW-0805">Transcription regulation</keyword>
<dbReference type="SUPFAM" id="SSF46894">
    <property type="entry name" value="C-terminal effector domain of the bipartite response regulators"/>
    <property type="match status" value="1"/>
</dbReference>
<dbReference type="CDD" id="cd06170">
    <property type="entry name" value="LuxR_C_like"/>
    <property type="match status" value="1"/>
</dbReference>
<dbReference type="Pfam" id="PF00196">
    <property type="entry name" value="GerE"/>
    <property type="match status" value="1"/>
</dbReference>
<name>A0A9X7J4T8_9FIRM</name>
<accession>A0A9X7J4T8</accession>
<dbReference type="EMBL" id="PVXL01000034">
    <property type="protein sequence ID" value="PRR74024.1"/>
    <property type="molecule type" value="Genomic_DNA"/>
</dbReference>
<reference evidence="5 6" key="1">
    <citation type="submission" date="2018-03" db="EMBL/GenBank/DDBJ databases">
        <title>Genome sequence of Moorella stamsii DSM 26217.</title>
        <authorList>
            <person name="Poehlein A."/>
            <person name="Daniel R."/>
        </authorList>
    </citation>
    <scope>NUCLEOTIDE SEQUENCE [LARGE SCALE GENOMIC DNA]</scope>
    <source>
        <strain evidence="6">DSM 26217</strain>
    </source>
</reference>
<feature type="domain" description="HTH luxR-type" evidence="4">
    <location>
        <begin position="186"/>
        <end position="249"/>
    </location>
</feature>
<evidence type="ECO:0000256" key="3">
    <source>
        <dbReference type="ARBA" id="ARBA00023163"/>
    </source>
</evidence>
<dbReference type="PANTHER" id="PTHR44688">
    <property type="entry name" value="DNA-BINDING TRANSCRIPTIONAL ACTIVATOR DEVR_DOSR"/>
    <property type="match status" value="1"/>
</dbReference>
<protein>
    <submittedName>
        <fullName evidence="5">Transcriptional regulator NarL</fullName>
    </submittedName>
</protein>
<sequence length="249" mass="29316">MKANLDIPWEKIYNVVLTCGYAHELNLFSVKILSKLGELCPFDQALIYFLDGNGKVCNQYLMNIDEQWSAMYLGYYSKIENGRYGLARVARETYIKPVINIREWEREPPNEFIYDYIRPRRLKYSLGFALFDINGIPRTVFALDRTKDKKFTDVEVTAVYLAVLQLNNLHKNLFYRQPYKHGTERITWETIDLTLREREIVDLLCQGVSPANISKLLHISRHTTYRHIAHIYEKMNVSSRQELLVRLLG</sequence>
<dbReference type="InterPro" id="IPR036388">
    <property type="entry name" value="WH-like_DNA-bd_sf"/>
</dbReference>
<dbReference type="Gene3D" id="1.10.10.10">
    <property type="entry name" value="Winged helix-like DNA-binding domain superfamily/Winged helix DNA-binding domain"/>
    <property type="match status" value="1"/>
</dbReference>